<keyword evidence="4" id="KW-0472">Membrane</keyword>
<dbReference type="Proteomes" id="UP000596742">
    <property type="component" value="Unassembled WGS sequence"/>
</dbReference>
<keyword evidence="4" id="KW-0812">Transmembrane</keyword>
<dbReference type="PROSITE" id="PS50871">
    <property type="entry name" value="C1Q"/>
    <property type="match status" value="1"/>
</dbReference>
<comment type="subcellular location">
    <subcellularLocation>
        <location evidence="1">Secreted</location>
    </subcellularLocation>
</comment>
<dbReference type="EMBL" id="UYJE01010261">
    <property type="protein sequence ID" value="VDI81471.1"/>
    <property type="molecule type" value="Genomic_DNA"/>
</dbReference>
<sequence>MDCAEFEGKTPSPYKSTSKTTKKESRVEMAFIIVFLFVSVLATFGVQGSCPPNIGNDVFEDLMNVMLKVKCQKSVSKSSLQPTFFATLTKTVSLGTNAVLKFDRVVTNIGNGYDPKSGVFTVGKSGLYEFAANFISDGNNYLELNLMKNSDFIVKGHSAKAHGTAGSLQAILEVKKGDQIYLRNPRSYGALHGDNYAMFSGHFLQ</sequence>
<dbReference type="Pfam" id="PF00386">
    <property type="entry name" value="C1q"/>
    <property type="match status" value="1"/>
</dbReference>
<keyword evidence="4" id="KW-1133">Transmembrane helix</keyword>
<keyword evidence="2" id="KW-0964">Secreted</keyword>
<feature type="domain" description="C1q" evidence="5">
    <location>
        <begin position="77"/>
        <end position="205"/>
    </location>
</feature>
<gene>
    <name evidence="6" type="ORF">MGAL_10B058491</name>
</gene>
<dbReference type="OrthoDB" id="6154955at2759"/>
<evidence type="ECO:0000256" key="4">
    <source>
        <dbReference type="SAM" id="Phobius"/>
    </source>
</evidence>
<evidence type="ECO:0000256" key="1">
    <source>
        <dbReference type="ARBA" id="ARBA00004613"/>
    </source>
</evidence>
<protein>
    <recommendedName>
        <fullName evidence="5">C1q domain-containing protein</fullName>
    </recommendedName>
</protein>
<evidence type="ECO:0000313" key="6">
    <source>
        <dbReference type="EMBL" id="VDI81469.1"/>
    </source>
</evidence>
<dbReference type="PANTHER" id="PTHR22923">
    <property type="entry name" value="CEREBELLIN-RELATED"/>
    <property type="match status" value="1"/>
</dbReference>
<keyword evidence="3" id="KW-0732">Signal</keyword>
<accession>A0A8B6HLM3</accession>
<name>A0A8B6HLM3_MYTGA</name>
<feature type="transmembrane region" description="Helical" evidence="4">
    <location>
        <begin position="29"/>
        <end position="46"/>
    </location>
</feature>
<dbReference type="SUPFAM" id="SSF49842">
    <property type="entry name" value="TNF-like"/>
    <property type="match status" value="1"/>
</dbReference>
<evidence type="ECO:0000313" key="7">
    <source>
        <dbReference type="Proteomes" id="UP000596742"/>
    </source>
</evidence>
<dbReference type="AlphaFoldDB" id="A0A8B6HLM3"/>
<keyword evidence="7" id="KW-1185">Reference proteome</keyword>
<dbReference type="InterPro" id="IPR008983">
    <property type="entry name" value="Tumour_necrosis_fac-like_dom"/>
</dbReference>
<dbReference type="InterPro" id="IPR001073">
    <property type="entry name" value="C1q_dom"/>
</dbReference>
<dbReference type="SMART" id="SM00110">
    <property type="entry name" value="C1Q"/>
    <property type="match status" value="1"/>
</dbReference>
<organism evidence="6 7">
    <name type="scientific">Mytilus galloprovincialis</name>
    <name type="common">Mediterranean mussel</name>
    <dbReference type="NCBI Taxonomy" id="29158"/>
    <lineage>
        <taxon>Eukaryota</taxon>
        <taxon>Metazoa</taxon>
        <taxon>Spiralia</taxon>
        <taxon>Lophotrochozoa</taxon>
        <taxon>Mollusca</taxon>
        <taxon>Bivalvia</taxon>
        <taxon>Autobranchia</taxon>
        <taxon>Pteriomorphia</taxon>
        <taxon>Mytilida</taxon>
        <taxon>Mytiloidea</taxon>
        <taxon>Mytilidae</taxon>
        <taxon>Mytilinae</taxon>
        <taxon>Mytilus</taxon>
    </lineage>
</organism>
<reference evidence="6" key="1">
    <citation type="submission" date="2018-11" db="EMBL/GenBank/DDBJ databases">
        <authorList>
            <person name="Alioto T."/>
            <person name="Alioto T."/>
        </authorList>
    </citation>
    <scope>NUCLEOTIDE SEQUENCE</scope>
</reference>
<dbReference type="PANTHER" id="PTHR22923:SF116">
    <property type="entry name" value="C1Q DOMAIN-CONTAINING PROTEIN"/>
    <property type="match status" value="1"/>
</dbReference>
<dbReference type="Gene3D" id="2.60.120.40">
    <property type="match status" value="1"/>
</dbReference>
<dbReference type="EMBL" id="UYJE01010261">
    <property type="protein sequence ID" value="VDI81469.1"/>
    <property type="molecule type" value="Genomic_DNA"/>
</dbReference>
<comment type="caution">
    <text evidence="6">The sequence shown here is derived from an EMBL/GenBank/DDBJ whole genome shotgun (WGS) entry which is preliminary data.</text>
</comment>
<evidence type="ECO:0000256" key="3">
    <source>
        <dbReference type="ARBA" id="ARBA00022729"/>
    </source>
</evidence>
<dbReference type="GO" id="GO:0005576">
    <property type="term" value="C:extracellular region"/>
    <property type="evidence" value="ECO:0007669"/>
    <property type="project" value="UniProtKB-SubCell"/>
</dbReference>
<proteinExistence type="predicted"/>
<evidence type="ECO:0000259" key="5">
    <source>
        <dbReference type="PROSITE" id="PS50871"/>
    </source>
</evidence>
<dbReference type="PRINTS" id="PR00007">
    <property type="entry name" value="COMPLEMNTC1Q"/>
</dbReference>
<evidence type="ECO:0000256" key="2">
    <source>
        <dbReference type="ARBA" id="ARBA00022525"/>
    </source>
</evidence>
<dbReference type="InterPro" id="IPR050822">
    <property type="entry name" value="Cerebellin_Synaptic_Org"/>
</dbReference>